<evidence type="ECO:0000313" key="2">
    <source>
        <dbReference type="Proteomes" id="UP000826656"/>
    </source>
</evidence>
<accession>A0ABQ7VWM4</accession>
<evidence type="ECO:0000313" key="1">
    <source>
        <dbReference type="EMBL" id="KAH0772878.1"/>
    </source>
</evidence>
<dbReference type="EMBL" id="JAIVGD010000005">
    <property type="protein sequence ID" value="KAH0772878.1"/>
    <property type="molecule type" value="Genomic_DNA"/>
</dbReference>
<keyword evidence="2" id="KW-1185">Reference proteome</keyword>
<reference evidence="1 2" key="1">
    <citation type="journal article" date="2021" name="bioRxiv">
        <title>Chromosome-scale and haplotype-resolved genome assembly of a tetraploid potato cultivar.</title>
        <authorList>
            <person name="Sun H."/>
            <person name="Jiao W.-B."/>
            <person name="Krause K."/>
            <person name="Campoy J.A."/>
            <person name="Goel M."/>
            <person name="Folz-Donahue K."/>
            <person name="Kukat C."/>
            <person name="Huettel B."/>
            <person name="Schneeberger K."/>
        </authorList>
    </citation>
    <scope>NUCLEOTIDE SEQUENCE [LARGE SCALE GENOMIC DNA]</scope>
    <source>
        <strain evidence="1">SolTubOtavaFocal</strain>
        <tissue evidence="1">Leaves</tissue>
    </source>
</reference>
<gene>
    <name evidence="1" type="ORF">KY290_010015</name>
</gene>
<proteinExistence type="predicted"/>
<comment type="caution">
    <text evidence="1">The sequence shown here is derived from an EMBL/GenBank/DDBJ whole genome shotgun (WGS) entry which is preliminary data.</text>
</comment>
<organism evidence="1 2">
    <name type="scientific">Solanum tuberosum</name>
    <name type="common">Potato</name>
    <dbReference type="NCBI Taxonomy" id="4113"/>
    <lineage>
        <taxon>Eukaryota</taxon>
        <taxon>Viridiplantae</taxon>
        <taxon>Streptophyta</taxon>
        <taxon>Embryophyta</taxon>
        <taxon>Tracheophyta</taxon>
        <taxon>Spermatophyta</taxon>
        <taxon>Magnoliopsida</taxon>
        <taxon>eudicotyledons</taxon>
        <taxon>Gunneridae</taxon>
        <taxon>Pentapetalae</taxon>
        <taxon>asterids</taxon>
        <taxon>lamiids</taxon>
        <taxon>Solanales</taxon>
        <taxon>Solanaceae</taxon>
        <taxon>Solanoideae</taxon>
        <taxon>Solaneae</taxon>
        <taxon>Solanum</taxon>
    </lineage>
</organism>
<dbReference type="Proteomes" id="UP000826656">
    <property type="component" value="Unassembled WGS sequence"/>
</dbReference>
<name>A0ABQ7VWM4_SOLTU</name>
<protein>
    <submittedName>
        <fullName evidence="1">Uncharacterized protein</fullName>
    </submittedName>
</protein>
<sequence length="61" mass="7249">MEIRAGRVKQQKWKLNNGGGDATENIRKFWKSIRLGLRKNRMGRRKLEVKRIESNRRVVGK</sequence>